<evidence type="ECO:0000313" key="2">
    <source>
        <dbReference type="Proteomes" id="UP001066276"/>
    </source>
</evidence>
<evidence type="ECO:0000313" key="1">
    <source>
        <dbReference type="EMBL" id="KAJ1110771.1"/>
    </source>
</evidence>
<keyword evidence="2" id="KW-1185">Reference proteome</keyword>
<dbReference type="AlphaFoldDB" id="A0AAV7N5E9"/>
<gene>
    <name evidence="1" type="ORF">NDU88_008117</name>
</gene>
<accession>A0AAV7N5E9</accession>
<sequence length="219" mass="23992">MSPVPLSPQTLWLRWVPYRWRGPGSRPLATRSRSFARLLVAPDVLVRSPAERVALAPRVLAECTAGFSRYSQGRRSIAFTPTGARQSPRSSSLWWRDLNGGLRVLLRSRRLPCGSRRGSGPLRRRSPPPLLTAHLASCFGVGTVASRVLRVLVPPHRVGAGRPPSFPLVLWALLSRLCRAAILSYPSTSAPGPLGRPETARSLYASVSRCARGSIMCQR</sequence>
<reference evidence="1" key="1">
    <citation type="journal article" date="2022" name="bioRxiv">
        <title>Sequencing and chromosome-scale assembly of the giantPleurodeles waltlgenome.</title>
        <authorList>
            <person name="Brown T."/>
            <person name="Elewa A."/>
            <person name="Iarovenko S."/>
            <person name="Subramanian E."/>
            <person name="Araus A.J."/>
            <person name="Petzold A."/>
            <person name="Susuki M."/>
            <person name="Suzuki K.-i.T."/>
            <person name="Hayashi T."/>
            <person name="Toyoda A."/>
            <person name="Oliveira C."/>
            <person name="Osipova E."/>
            <person name="Leigh N.D."/>
            <person name="Simon A."/>
            <person name="Yun M.H."/>
        </authorList>
    </citation>
    <scope>NUCLEOTIDE SEQUENCE</scope>
    <source>
        <strain evidence="1">20211129_DDA</strain>
        <tissue evidence="1">Liver</tissue>
    </source>
</reference>
<protein>
    <submittedName>
        <fullName evidence="1">Uncharacterized protein</fullName>
    </submittedName>
</protein>
<organism evidence="1 2">
    <name type="scientific">Pleurodeles waltl</name>
    <name type="common">Iberian ribbed newt</name>
    <dbReference type="NCBI Taxonomy" id="8319"/>
    <lineage>
        <taxon>Eukaryota</taxon>
        <taxon>Metazoa</taxon>
        <taxon>Chordata</taxon>
        <taxon>Craniata</taxon>
        <taxon>Vertebrata</taxon>
        <taxon>Euteleostomi</taxon>
        <taxon>Amphibia</taxon>
        <taxon>Batrachia</taxon>
        <taxon>Caudata</taxon>
        <taxon>Salamandroidea</taxon>
        <taxon>Salamandridae</taxon>
        <taxon>Pleurodelinae</taxon>
        <taxon>Pleurodeles</taxon>
    </lineage>
</organism>
<name>A0AAV7N5E9_PLEWA</name>
<dbReference type="Proteomes" id="UP001066276">
    <property type="component" value="Chromosome 9"/>
</dbReference>
<comment type="caution">
    <text evidence="1">The sequence shown here is derived from an EMBL/GenBank/DDBJ whole genome shotgun (WGS) entry which is preliminary data.</text>
</comment>
<proteinExistence type="predicted"/>
<dbReference type="EMBL" id="JANPWB010000013">
    <property type="protein sequence ID" value="KAJ1110771.1"/>
    <property type="molecule type" value="Genomic_DNA"/>
</dbReference>